<gene>
    <name evidence="7" type="ORF">BXYJ_LOCUS2785</name>
</gene>
<dbReference type="EMBL" id="CAJFCV020000001">
    <property type="protein sequence ID" value="CAG9089933.1"/>
    <property type="molecule type" value="Genomic_DNA"/>
</dbReference>
<feature type="transmembrane region" description="Helical" evidence="6">
    <location>
        <begin position="124"/>
        <end position="149"/>
    </location>
</feature>
<dbReference type="PANTHER" id="PTHR31394">
    <property type="entry name" value="TRANSMEMBRANE PROTEIN 199"/>
    <property type="match status" value="1"/>
</dbReference>
<dbReference type="GO" id="GO:0070072">
    <property type="term" value="P:vacuolar proton-transporting V-type ATPase complex assembly"/>
    <property type="evidence" value="ECO:0007669"/>
    <property type="project" value="InterPro"/>
</dbReference>
<evidence type="ECO:0000256" key="3">
    <source>
        <dbReference type="ARBA" id="ARBA00022824"/>
    </source>
</evidence>
<dbReference type="EMBL" id="CAJFDI010000001">
    <property type="protein sequence ID" value="CAD5212168.1"/>
    <property type="molecule type" value="Genomic_DNA"/>
</dbReference>
<dbReference type="Proteomes" id="UP000582659">
    <property type="component" value="Unassembled WGS sequence"/>
</dbReference>
<keyword evidence="2 6" id="KW-0812">Transmembrane</keyword>
<evidence type="ECO:0000256" key="2">
    <source>
        <dbReference type="ARBA" id="ARBA00022692"/>
    </source>
</evidence>
<keyword evidence="9" id="KW-1185">Reference proteome</keyword>
<dbReference type="Proteomes" id="UP000659654">
    <property type="component" value="Unassembled WGS sequence"/>
</dbReference>
<keyword evidence="3" id="KW-0256">Endoplasmic reticulum</keyword>
<organism evidence="8 10">
    <name type="scientific">Bursaphelenchus xylophilus</name>
    <name type="common">Pinewood nematode worm</name>
    <name type="synonym">Aphelenchoides xylophilus</name>
    <dbReference type="NCBI Taxonomy" id="6326"/>
    <lineage>
        <taxon>Eukaryota</taxon>
        <taxon>Metazoa</taxon>
        <taxon>Ecdysozoa</taxon>
        <taxon>Nematoda</taxon>
        <taxon>Chromadorea</taxon>
        <taxon>Rhabditida</taxon>
        <taxon>Tylenchina</taxon>
        <taxon>Tylenchomorpha</taxon>
        <taxon>Aphelenchoidea</taxon>
        <taxon>Aphelenchoididae</taxon>
        <taxon>Bursaphelenchus</taxon>
    </lineage>
</organism>
<dbReference type="OrthoDB" id="19981at2759"/>
<dbReference type="WBParaSite" id="BXY_0696400.1">
    <property type="protein sequence ID" value="BXY_0696400.1"/>
    <property type="gene ID" value="BXY_0696400"/>
</dbReference>
<keyword evidence="4 6" id="KW-1133">Transmembrane helix</keyword>
<evidence type="ECO:0000256" key="6">
    <source>
        <dbReference type="SAM" id="Phobius"/>
    </source>
</evidence>
<evidence type="ECO:0000256" key="1">
    <source>
        <dbReference type="ARBA" id="ARBA00004477"/>
    </source>
</evidence>
<feature type="transmembrane region" description="Helical" evidence="6">
    <location>
        <begin position="161"/>
        <end position="179"/>
    </location>
</feature>
<dbReference type="AlphaFoldDB" id="A0A1I7S1T6"/>
<dbReference type="InterPro" id="IPR021013">
    <property type="entry name" value="ATPase_Vma12"/>
</dbReference>
<dbReference type="Pfam" id="PF11712">
    <property type="entry name" value="Vma12"/>
    <property type="match status" value="1"/>
</dbReference>
<comment type="subcellular location">
    <subcellularLocation>
        <location evidence="1">Endoplasmic reticulum membrane</location>
        <topology evidence="1">Multi-pass membrane protein</topology>
    </subcellularLocation>
</comment>
<accession>A0A1I7S1T6</accession>
<sequence length="231" mass="26869">MFVVDEKARKFIDDLIKDLENRREIEKILEKSQFSTEDFDQISELLPENVEYYKFLMLVKPKEVKEERPPPTKEYLDRIERLKLEAEKRDYDQMVSSVDSSQNYGHTAFFKDFGKELKESNRHVIGIVNMMITVFGGFMFGFYGISMAYPAWNLDSTTRTLLGLGIGTIFFFVDLYFFVKTLDEESKEQAKNDPKVFSLNTKGVGHENVVEHTTKVIKNTGKAKKKAKKLD</sequence>
<evidence type="ECO:0000313" key="10">
    <source>
        <dbReference type="WBParaSite" id="BXY_0696400.1"/>
    </source>
</evidence>
<evidence type="ECO:0000313" key="9">
    <source>
        <dbReference type="Proteomes" id="UP000659654"/>
    </source>
</evidence>
<protein>
    <submittedName>
        <fullName evidence="7">(pine wood nematode) hypothetical protein</fullName>
    </submittedName>
</protein>
<dbReference type="Proteomes" id="UP000095284">
    <property type="component" value="Unplaced"/>
</dbReference>
<proteinExistence type="predicted"/>
<reference evidence="7" key="2">
    <citation type="submission" date="2020-09" db="EMBL/GenBank/DDBJ databases">
        <authorList>
            <person name="Kikuchi T."/>
        </authorList>
    </citation>
    <scope>NUCLEOTIDE SEQUENCE</scope>
    <source>
        <strain evidence="7">Ka4C1</strain>
    </source>
</reference>
<name>A0A1I7S1T6_BURXY</name>
<keyword evidence="5 6" id="KW-0472">Membrane</keyword>
<evidence type="ECO:0000256" key="5">
    <source>
        <dbReference type="ARBA" id="ARBA00023136"/>
    </source>
</evidence>
<dbReference type="PANTHER" id="PTHR31394:SF1">
    <property type="entry name" value="TRANSMEMBRANE PROTEIN 199"/>
    <property type="match status" value="1"/>
</dbReference>
<dbReference type="eggNOG" id="ENOG502RXKD">
    <property type="taxonomic scope" value="Eukaryota"/>
</dbReference>
<evidence type="ECO:0000313" key="8">
    <source>
        <dbReference type="Proteomes" id="UP000095284"/>
    </source>
</evidence>
<reference evidence="10" key="1">
    <citation type="submission" date="2016-11" db="UniProtKB">
        <authorList>
            <consortium name="WormBaseParasite"/>
        </authorList>
    </citation>
    <scope>IDENTIFICATION</scope>
</reference>
<dbReference type="GO" id="GO:0005789">
    <property type="term" value="C:endoplasmic reticulum membrane"/>
    <property type="evidence" value="ECO:0007669"/>
    <property type="project" value="UniProtKB-SubCell"/>
</dbReference>
<evidence type="ECO:0000313" key="7">
    <source>
        <dbReference type="EMBL" id="CAD5212168.1"/>
    </source>
</evidence>
<evidence type="ECO:0000256" key="4">
    <source>
        <dbReference type="ARBA" id="ARBA00022989"/>
    </source>
</evidence>